<evidence type="ECO:0000313" key="3">
    <source>
        <dbReference type="EMBL" id="NPU65668.1"/>
    </source>
</evidence>
<dbReference type="EMBL" id="JABFDN010000003">
    <property type="protein sequence ID" value="NPU65668.1"/>
    <property type="molecule type" value="Genomic_DNA"/>
</dbReference>
<comment type="caution">
    <text evidence="3">The sequence shown here is derived from an EMBL/GenBank/DDBJ whole genome shotgun (WGS) entry which is preliminary data.</text>
</comment>
<sequence>MNLNIVVIGLSVTSSWGNGHATTYRALLSALARRGHSVTFLERDVPWYRDHRDLTDPDGWKVELYQSLQDLPRLFGADIRNADLVIIGSYVPDGIAIADWVTSHARGVTAFYDIDTPVTLAQLEHGLDYLSPAMIPRFDLYLSFSGGPALAMIEDLYGSPLARVLHCSADLDLYQPRETPELWSLGYLGTYSADRQPQLERFLLEPARLLTEDRFVVAGAQYPEDLTWPPSIERINHLAPRDHAQFFSAQRFTLNITRADMRALGFSPSVRLFEAAACGTPVLSDHWPGLETIFVPNSEILVVSTPQDVTTILRDMSEDTRRTIAERASRRVRRDHTPDHRARQLEEYYREALTRRSRSARQAHKNTPTEAVELKLGLS</sequence>
<name>A0ABX2CCY1_9BRAD</name>
<dbReference type="InterPro" id="IPR055259">
    <property type="entry name" value="YkvP/CgeB_Glyco_trans-like"/>
</dbReference>
<proteinExistence type="predicted"/>
<reference evidence="3" key="1">
    <citation type="submission" date="2020-05" db="EMBL/GenBank/DDBJ databases">
        <title>Nod-independent and nitrogen-fixing Bradyrhizobium aeschynomene sp. nov. isolated from nodules of Aeschynomene indica.</title>
        <authorList>
            <person name="Zhang Z."/>
        </authorList>
    </citation>
    <scope>NUCLEOTIDE SEQUENCE</scope>
    <source>
        <strain evidence="3">83012</strain>
    </source>
</reference>
<dbReference type="Pfam" id="PF13524">
    <property type="entry name" value="Glyco_trans_1_2"/>
    <property type="match status" value="1"/>
</dbReference>
<organism evidence="3 4">
    <name type="scientific">Bradyrhizobium aeschynomenes</name>
    <dbReference type="NCBI Taxonomy" id="2734909"/>
    <lineage>
        <taxon>Bacteria</taxon>
        <taxon>Pseudomonadati</taxon>
        <taxon>Pseudomonadota</taxon>
        <taxon>Alphaproteobacteria</taxon>
        <taxon>Hyphomicrobiales</taxon>
        <taxon>Nitrobacteraceae</taxon>
        <taxon>Bradyrhizobium</taxon>
    </lineage>
</organism>
<protein>
    <submittedName>
        <fullName evidence="3">Glycosyltransferase</fullName>
    </submittedName>
</protein>
<accession>A0ABX2CCY1</accession>
<feature type="domain" description="Spore protein YkvP/CgeB glycosyl transferase-like" evidence="2">
    <location>
        <begin position="196"/>
        <end position="346"/>
    </location>
</feature>
<evidence type="ECO:0000313" key="4">
    <source>
        <dbReference type="Proteomes" id="UP000886476"/>
    </source>
</evidence>
<feature type="region of interest" description="Disordered" evidence="1">
    <location>
        <begin position="356"/>
        <end position="379"/>
    </location>
</feature>
<dbReference type="Proteomes" id="UP000886476">
    <property type="component" value="Unassembled WGS sequence"/>
</dbReference>
<dbReference type="SUPFAM" id="SSF53756">
    <property type="entry name" value="UDP-Glycosyltransferase/glycogen phosphorylase"/>
    <property type="match status" value="1"/>
</dbReference>
<dbReference type="RefSeq" id="WP_172110759.1">
    <property type="nucleotide sequence ID" value="NZ_JABFDN010000003.1"/>
</dbReference>
<evidence type="ECO:0000259" key="2">
    <source>
        <dbReference type="Pfam" id="PF13524"/>
    </source>
</evidence>
<evidence type="ECO:0000256" key="1">
    <source>
        <dbReference type="SAM" id="MobiDB-lite"/>
    </source>
</evidence>
<dbReference type="Gene3D" id="3.40.50.2000">
    <property type="entry name" value="Glycogen Phosphorylase B"/>
    <property type="match status" value="1"/>
</dbReference>
<gene>
    <name evidence="3" type="ORF">HL667_11740</name>
</gene>
<keyword evidence="4" id="KW-1185">Reference proteome</keyword>